<accession>A0ABU7LL86</accession>
<name>A0ABU7LL86_9NOCA</name>
<protein>
    <recommendedName>
        <fullName evidence="3">DUF317 domain-containing protein</fullName>
    </recommendedName>
</protein>
<dbReference type="RefSeq" id="WP_330137363.1">
    <property type="nucleotide sequence ID" value="NZ_JAUTXY010000037.1"/>
</dbReference>
<organism evidence="1 2">
    <name type="scientific">Rhodococcus artemisiae</name>
    <dbReference type="NCBI Taxonomy" id="714159"/>
    <lineage>
        <taxon>Bacteria</taxon>
        <taxon>Bacillati</taxon>
        <taxon>Actinomycetota</taxon>
        <taxon>Actinomycetes</taxon>
        <taxon>Mycobacteriales</taxon>
        <taxon>Nocardiaceae</taxon>
        <taxon>Rhodococcus</taxon>
    </lineage>
</organism>
<dbReference type="Proteomes" id="UP001336020">
    <property type="component" value="Unassembled WGS sequence"/>
</dbReference>
<keyword evidence="2" id="KW-1185">Reference proteome</keyword>
<evidence type="ECO:0000313" key="2">
    <source>
        <dbReference type="Proteomes" id="UP001336020"/>
    </source>
</evidence>
<evidence type="ECO:0000313" key="1">
    <source>
        <dbReference type="EMBL" id="MEE2062330.1"/>
    </source>
</evidence>
<reference evidence="1 2" key="1">
    <citation type="submission" date="2023-07" db="EMBL/GenBank/DDBJ databases">
        <authorList>
            <person name="Girao M."/>
            <person name="Carvalho M.F."/>
        </authorList>
    </citation>
    <scope>NUCLEOTIDE SEQUENCE [LARGE SCALE GENOMIC DNA]</scope>
    <source>
        <strain evidence="1 2">YIM65754</strain>
    </source>
</reference>
<evidence type="ECO:0008006" key="3">
    <source>
        <dbReference type="Google" id="ProtNLM"/>
    </source>
</evidence>
<dbReference type="EMBL" id="JAUTXY010000037">
    <property type="protein sequence ID" value="MEE2062330.1"/>
    <property type="molecule type" value="Genomic_DNA"/>
</dbReference>
<proteinExistence type="predicted"/>
<sequence length="127" mass="13793">MPVNYPAADPTAGAHVRPERILRTRSLSDEVLIALAHQVAAHPHATPPVSWRLEDGVLVASDAAGERVWVTAIDRWDGDFLRYTRRADTDGVVAVLDWPTDFDESEVIARDARAGLASLSGDVSARP</sequence>
<gene>
    <name evidence="1" type="ORF">Q7514_32900</name>
</gene>
<comment type="caution">
    <text evidence="1">The sequence shown here is derived from an EMBL/GenBank/DDBJ whole genome shotgun (WGS) entry which is preliminary data.</text>
</comment>